<evidence type="ECO:0000256" key="6">
    <source>
        <dbReference type="PIRSR" id="PIRSR000097-3"/>
    </source>
</evidence>
<proteinExistence type="inferred from homology"/>
<dbReference type="InterPro" id="IPR036812">
    <property type="entry name" value="NAD(P)_OxRdtase_dom_sf"/>
</dbReference>
<dbReference type="Proteomes" id="UP000193804">
    <property type="component" value="Unassembled WGS sequence"/>
</dbReference>
<dbReference type="InterPro" id="IPR018170">
    <property type="entry name" value="Aldo/ket_reductase_CS"/>
</dbReference>
<sequence length="329" mass="37126">MSILIQTIKLTYQMKKLTFRNGDVLPALGLGTWKSEPGEVYEAVLEAIKVGYRHIDCAYIYGNEKEIGDALQKAFKDGLCSRKELFVTSKLWNNAHLPEDVEPALNKTLKDLQLEYLDLYLMHWSVALKPEAEFPKSGDDFLGQDLAPIQKTWKAMENLVEKGLTKHIGVANFNVNNLEKLRGIADIKPEMNQVELHPALVQDDLVTFCKKHDILVTAYSPLGSKDRVSQMKKDDEPDLFELDSVKSIAQKHGKTPAQILIAFALNRGISVIPKSTNAGRIKQNLEADEINLSPEEVEEISKSDKNYRFVDGSFWTQEGSPYSMEDLWG</sequence>
<evidence type="ECO:0000256" key="3">
    <source>
        <dbReference type="ARBA" id="ARBA00023002"/>
    </source>
</evidence>
<feature type="active site" description="Proton donor" evidence="4">
    <location>
        <position position="61"/>
    </location>
</feature>
<feature type="domain" description="NADP-dependent oxidoreductase" evidence="7">
    <location>
        <begin position="28"/>
        <end position="303"/>
    </location>
</feature>
<accession>A0A1X7L6N6</accession>
<dbReference type="Pfam" id="PF00248">
    <property type="entry name" value="Aldo_ket_red"/>
    <property type="match status" value="1"/>
</dbReference>
<dbReference type="AlphaFoldDB" id="A0A1X7L6N6"/>
<dbReference type="PROSITE" id="PS00798">
    <property type="entry name" value="ALDOKETO_REDUCTASE_1"/>
    <property type="match status" value="1"/>
</dbReference>
<dbReference type="PANTHER" id="PTHR11732">
    <property type="entry name" value="ALDO/KETO REDUCTASE"/>
    <property type="match status" value="1"/>
</dbReference>
<dbReference type="SUPFAM" id="SSF51430">
    <property type="entry name" value="NAD(P)-linked oxidoreductase"/>
    <property type="match status" value="1"/>
</dbReference>
<dbReference type="PRINTS" id="PR00069">
    <property type="entry name" value="ALDKETRDTASE"/>
</dbReference>
<dbReference type="STRING" id="1028.SAMN05661096_03542"/>
<dbReference type="InterPro" id="IPR023210">
    <property type="entry name" value="NADP_OxRdtase_dom"/>
</dbReference>
<organism evidence="8 9">
    <name type="scientific">Marivirga sericea</name>
    <dbReference type="NCBI Taxonomy" id="1028"/>
    <lineage>
        <taxon>Bacteria</taxon>
        <taxon>Pseudomonadati</taxon>
        <taxon>Bacteroidota</taxon>
        <taxon>Cytophagia</taxon>
        <taxon>Cytophagales</taxon>
        <taxon>Marivirgaceae</taxon>
        <taxon>Marivirga</taxon>
    </lineage>
</organism>
<evidence type="ECO:0000256" key="2">
    <source>
        <dbReference type="ARBA" id="ARBA00022857"/>
    </source>
</evidence>
<name>A0A1X7L6N6_9BACT</name>
<dbReference type="Gene3D" id="3.20.20.100">
    <property type="entry name" value="NADP-dependent oxidoreductase domain"/>
    <property type="match status" value="1"/>
</dbReference>
<evidence type="ECO:0000256" key="1">
    <source>
        <dbReference type="ARBA" id="ARBA00007905"/>
    </source>
</evidence>
<evidence type="ECO:0000256" key="4">
    <source>
        <dbReference type="PIRSR" id="PIRSR000097-1"/>
    </source>
</evidence>
<keyword evidence="2" id="KW-0521">NADP</keyword>
<gene>
    <name evidence="8" type="ORF">SAMN05661096_03542</name>
</gene>
<evidence type="ECO:0000256" key="5">
    <source>
        <dbReference type="PIRSR" id="PIRSR000097-2"/>
    </source>
</evidence>
<evidence type="ECO:0000259" key="7">
    <source>
        <dbReference type="Pfam" id="PF00248"/>
    </source>
</evidence>
<comment type="similarity">
    <text evidence="1">Belongs to the aldo/keto reductase family.</text>
</comment>
<dbReference type="FunFam" id="3.20.20.100:FF:000006">
    <property type="entry name" value="Aldo-keto reductase family 1 member A1"/>
    <property type="match status" value="1"/>
</dbReference>
<dbReference type="EMBL" id="FXAW01000008">
    <property type="protein sequence ID" value="SMG48902.1"/>
    <property type="molecule type" value="Genomic_DNA"/>
</dbReference>
<dbReference type="PROSITE" id="PS00063">
    <property type="entry name" value="ALDOKETO_REDUCTASE_3"/>
    <property type="match status" value="1"/>
</dbReference>
<evidence type="ECO:0000313" key="9">
    <source>
        <dbReference type="Proteomes" id="UP000193804"/>
    </source>
</evidence>
<dbReference type="PIRSF" id="PIRSF000097">
    <property type="entry name" value="AKR"/>
    <property type="match status" value="1"/>
</dbReference>
<feature type="binding site" evidence="5">
    <location>
        <position position="123"/>
    </location>
    <ligand>
        <name>substrate</name>
    </ligand>
</feature>
<keyword evidence="9" id="KW-1185">Reference proteome</keyword>
<evidence type="ECO:0000313" key="8">
    <source>
        <dbReference type="EMBL" id="SMG48902.1"/>
    </source>
</evidence>
<dbReference type="InterPro" id="IPR020471">
    <property type="entry name" value="AKR"/>
</dbReference>
<feature type="site" description="Lowers pKa of active site Tyr" evidence="6">
    <location>
        <position position="90"/>
    </location>
</feature>
<keyword evidence="3" id="KW-0560">Oxidoreductase</keyword>
<protein>
    <submittedName>
        <fullName evidence="8">Alcohol dehydrogenase (NADP+)</fullName>
    </submittedName>
</protein>
<reference evidence="9" key="1">
    <citation type="submission" date="2017-04" db="EMBL/GenBank/DDBJ databases">
        <authorList>
            <person name="Varghese N."/>
            <person name="Submissions S."/>
        </authorList>
    </citation>
    <scope>NUCLEOTIDE SEQUENCE [LARGE SCALE GENOMIC DNA]</scope>
    <source>
        <strain evidence="9">DSM 4125</strain>
    </source>
</reference>
<dbReference type="GO" id="GO:0016491">
    <property type="term" value="F:oxidoreductase activity"/>
    <property type="evidence" value="ECO:0007669"/>
    <property type="project" value="UniProtKB-KW"/>
</dbReference>